<dbReference type="EMBL" id="RRYP01009673">
    <property type="protein sequence ID" value="TNV78900.1"/>
    <property type="molecule type" value="Genomic_DNA"/>
</dbReference>
<accession>A0A8J8NQY0</accession>
<gene>
    <name evidence="1" type="ORF">FGO68_gene723</name>
</gene>
<protein>
    <submittedName>
        <fullName evidence="1">Uncharacterized protein</fullName>
    </submittedName>
</protein>
<comment type="caution">
    <text evidence="1">The sequence shown here is derived from an EMBL/GenBank/DDBJ whole genome shotgun (WGS) entry which is preliminary data.</text>
</comment>
<keyword evidence="2" id="KW-1185">Reference proteome</keyword>
<organism evidence="1 2">
    <name type="scientific">Halteria grandinella</name>
    <dbReference type="NCBI Taxonomy" id="5974"/>
    <lineage>
        <taxon>Eukaryota</taxon>
        <taxon>Sar</taxon>
        <taxon>Alveolata</taxon>
        <taxon>Ciliophora</taxon>
        <taxon>Intramacronucleata</taxon>
        <taxon>Spirotrichea</taxon>
        <taxon>Stichotrichia</taxon>
        <taxon>Sporadotrichida</taxon>
        <taxon>Halteriidae</taxon>
        <taxon>Halteria</taxon>
    </lineage>
</organism>
<evidence type="ECO:0000313" key="1">
    <source>
        <dbReference type="EMBL" id="TNV78900.1"/>
    </source>
</evidence>
<reference evidence="1" key="1">
    <citation type="submission" date="2019-06" db="EMBL/GenBank/DDBJ databases">
        <authorList>
            <person name="Zheng W."/>
        </authorList>
    </citation>
    <scope>NUCLEOTIDE SEQUENCE</scope>
    <source>
        <strain evidence="1">QDHG01</strain>
    </source>
</reference>
<dbReference type="AlphaFoldDB" id="A0A8J8NQY0"/>
<sequence>MQQASTIIASIAVTQRQPDCPVVVVNDLLTPRLLVQPDFSGAFMQHLLSQLQQVLHHLHLCFQVASRSICGPHLFLRSNSSSLGRREICISKILGVSNRTSLA</sequence>
<name>A0A8J8NQY0_HALGN</name>
<dbReference type="Proteomes" id="UP000785679">
    <property type="component" value="Unassembled WGS sequence"/>
</dbReference>
<evidence type="ECO:0000313" key="2">
    <source>
        <dbReference type="Proteomes" id="UP000785679"/>
    </source>
</evidence>
<proteinExistence type="predicted"/>